<organism evidence="1 2">
    <name type="scientific">Plutella xylostella</name>
    <name type="common">Diamondback moth</name>
    <name type="synonym">Plutella maculipennis</name>
    <dbReference type="NCBI Taxonomy" id="51655"/>
    <lineage>
        <taxon>Eukaryota</taxon>
        <taxon>Metazoa</taxon>
        <taxon>Ecdysozoa</taxon>
        <taxon>Arthropoda</taxon>
        <taxon>Hexapoda</taxon>
        <taxon>Insecta</taxon>
        <taxon>Pterygota</taxon>
        <taxon>Neoptera</taxon>
        <taxon>Endopterygota</taxon>
        <taxon>Lepidoptera</taxon>
        <taxon>Glossata</taxon>
        <taxon>Ditrysia</taxon>
        <taxon>Yponomeutoidea</taxon>
        <taxon>Plutellidae</taxon>
        <taxon>Plutella</taxon>
    </lineage>
</organism>
<name>A0ABQ7QVT9_PLUXY</name>
<comment type="caution">
    <text evidence="1">The sequence shown here is derived from an EMBL/GenBank/DDBJ whole genome shotgun (WGS) entry which is preliminary data.</text>
</comment>
<gene>
    <name evidence="1" type="ORF">JYU34_005088</name>
</gene>
<accession>A0ABQ7QVT9</accession>
<dbReference type="EMBL" id="JAHIBW010000007">
    <property type="protein sequence ID" value="KAG7309167.1"/>
    <property type="molecule type" value="Genomic_DNA"/>
</dbReference>
<reference evidence="1 2" key="1">
    <citation type="submission" date="2021-06" db="EMBL/GenBank/DDBJ databases">
        <title>A haploid diamondback moth (Plutella xylostella L.) genome assembly resolves 31 chromosomes and identifies a diamide resistance mutation.</title>
        <authorList>
            <person name="Ward C.M."/>
            <person name="Perry K.D."/>
            <person name="Baker G."/>
            <person name="Powis K."/>
            <person name="Heckel D.G."/>
            <person name="Baxter S.W."/>
        </authorList>
    </citation>
    <scope>NUCLEOTIDE SEQUENCE [LARGE SCALE GENOMIC DNA]</scope>
    <source>
        <strain evidence="1 2">LV</strain>
        <tissue evidence="1">Single pupa</tissue>
    </source>
</reference>
<evidence type="ECO:0000313" key="1">
    <source>
        <dbReference type="EMBL" id="KAG7309167.1"/>
    </source>
</evidence>
<proteinExistence type="predicted"/>
<evidence type="ECO:0000313" key="2">
    <source>
        <dbReference type="Proteomes" id="UP000823941"/>
    </source>
</evidence>
<protein>
    <submittedName>
        <fullName evidence="1">Uncharacterized protein</fullName>
    </submittedName>
</protein>
<sequence length="79" mass="8863">MFEEDFVRLEAARSLVITIPLLQHSFLTFALRVATRDDTLAESSLTRGDYPTIEEQTRRDSFACGNGPLAIHLGNRLPT</sequence>
<dbReference type="Proteomes" id="UP000823941">
    <property type="component" value="Chromosome 7"/>
</dbReference>
<keyword evidence="2" id="KW-1185">Reference proteome</keyword>